<dbReference type="Pfam" id="PF07426">
    <property type="entry name" value="Dynactin_p22"/>
    <property type="match status" value="1"/>
</dbReference>
<evidence type="ECO:0008006" key="4">
    <source>
        <dbReference type="Google" id="ProtNLM"/>
    </source>
</evidence>
<dbReference type="Proteomes" id="UP000696280">
    <property type="component" value="Unassembled WGS sequence"/>
</dbReference>
<accession>A0A9N9PJJ3</accession>
<dbReference type="OrthoDB" id="5403729at2759"/>
<evidence type="ECO:0000313" key="2">
    <source>
        <dbReference type="EMBL" id="CAG8948681.1"/>
    </source>
</evidence>
<gene>
    <name evidence="2" type="ORF">HYFRA_00001801</name>
</gene>
<proteinExistence type="predicted"/>
<dbReference type="AlphaFoldDB" id="A0A9N9PJJ3"/>
<sequence length="205" mass="22672">MENSFDKTATETIDLLEARLRRIEYAVCGHIDQATLETQKDSATKRMSDLEQSLHQLASKSKVIQDLLKLHSKHPDLFQQISPNEVPTTLDTSSLLSIILASASSYPSTASRLTSVIDTPIPPTHLSAQLIDLQPRIAKIGTLQASQSAELAELRERSATAIQQWYAINILQSGDVWAEIEGRVGQVEQKVRRATLAKRADDAMI</sequence>
<protein>
    <recommendedName>
        <fullName evidence="4">Nuclear distribution protein RO10</fullName>
    </recommendedName>
</protein>
<name>A0A9N9PJJ3_9HELO</name>
<reference evidence="2" key="1">
    <citation type="submission" date="2021-07" db="EMBL/GenBank/DDBJ databases">
        <authorList>
            <person name="Durling M."/>
        </authorList>
    </citation>
    <scope>NUCLEOTIDE SEQUENCE</scope>
</reference>
<dbReference type="InterPro" id="IPR009991">
    <property type="entry name" value="DCTN3"/>
</dbReference>
<evidence type="ECO:0000313" key="3">
    <source>
        <dbReference type="Proteomes" id="UP000696280"/>
    </source>
</evidence>
<dbReference type="GO" id="GO:0005869">
    <property type="term" value="C:dynactin complex"/>
    <property type="evidence" value="ECO:0007669"/>
    <property type="project" value="InterPro"/>
</dbReference>
<organism evidence="2 3">
    <name type="scientific">Hymenoscyphus fraxineus</name>
    <dbReference type="NCBI Taxonomy" id="746836"/>
    <lineage>
        <taxon>Eukaryota</taxon>
        <taxon>Fungi</taxon>
        <taxon>Dikarya</taxon>
        <taxon>Ascomycota</taxon>
        <taxon>Pezizomycotina</taxon>
        <taxon>Leotiomycetes</taxon>
        <taxon>Helotiales</taxon>
        <taxon>Helotiaceae</taxon>
        <taxon>Hymenoscyphus</taxon>
    </lineage>
</organism>
<keyword evidence="1" id="KW-0175">Coiled coil</keyword>
<feature type="coiled-coil region" evidence="1">
    <location>
        <begin position="33"/>
        <end position="60"/>
    </location>
</feature>
<keyword evidence="3" id="KW-1185">Reference proteome</keyword>
<evidence type="ECO:0000256" key="1">
    <source>
        <dbReference type="SAM" id="Coils"/>
    </source>
</evidence>
<dbReference type="EMBL" id="CAJVRL010000001">
    <property type="protein sequence ID" value="CAG8948681.1"/>
    <property type="molecule type" value="Genomic_DNA"/>
</dbReference>
<dbReference type="GO" id="GO:0061640">
    <property type="term" value="P:cytoskeleton-dependent cytokinesis"/>
    <property type="evidence" value="ECO:0007669"/>
    <property type="project" value="InterPro"/>
</dbReference>
<comment type="caution">
    <text evidence="2">The sequence shown here is derived from an EMBL/GenBank/DDBJ whole genome shotgun (WGS) entry which is preliminary data.</text>
</comment>